<dbReference type="Pfam" id="PF01638">
    <property type="entry name" value="HxlR"/>
    <property type="match status" value="1"/>
</dbReference>
<evidence type="ECO:0000313" key="3">
    <source>
        <dbReference type="Proteomes" id="UP001156627"/>
    </source>
</evidence>
<proteinExistence type="predicted"/>
<sequence length="119" mass="13603">MFPLATRHQRFSGFLATMPQGTHKVLNQQPQQREVDGLICRPTSDARGHYHLTELGRSLRPALRALANWGRLIIASWPWSTAVLAKAVDRYVHDRLSVGARKAQIGDRRQLRRHVMTEV</sequence>
<dbReference type="InterPro" id="IPR036388">
    <property type="entry name" value="WH-like_DNA-bd_sf"/>
</dbReference>
<organism evidence="2 3">
    <name type="scientific">Dyella flagellata</name>
    <dbReference type="NCBI Taxonomy" id="1867833"/>
    <lineage>
        <taxon>Bacteria</taxon>
        <taxon>Pseudomonadati</taxon>
        <taxon>Pseudomonadota</taxon>
        <taxon>Gammaproteobacteria</taxon>
        <taxon>Lysobacterales</taxon>
        <taxon>Rhodanobacteraceae</taxon>
        <taxon>Dyella</taxon>
    </lineage>
</organism>
<dbReference type="EMBL" id="BSOA01000015">
    <property type="protein sequence ID" value="GLQ88397.1"/>
    <property type="molecule type" value="Genomic_DNA"/>
</dbReference>
<dbReference type="Proteomes" id="UP001156627">
    <property type="component" value="Unassembled WGS sequence"/>
</dbReference>
<dbReference type="RefSeq" id="WP_284331838.1">
    <property type="nucleotide sequence ID" value="NZ_BSOA01000015.1"/>
</dbReference>
<accession>A0ABQ5XBT7</accession>
<dbReference type="Gene3D" id="1.10.10.10">
    <property type="entry name" value="Winged helix-like DNA-binding domain superfamily/Winged helix DNA-binding domain"/>
    <property type="match status" value="1"/>
</dbReference>
<dbReference type="SUPFAM" id="SSF46785">
    <property type="entry name" value="Winged helix' DNA-binding domain"/>
    <property type="match status" value="1"/>
</dbReference>
<comment type="caution">
    <text evidence="2">The sequence shown here is derived from an EMBL/GenBank/DDBJ whole genome shotgun (WGS) entry which is preliminary data.</text>
</comment>
<dbReference type="PROSITE" id="PS51118">
    <property type="entry name" value="HTH_HXLR"/>
    <property type="match status" value="1"/>
</dbReference>
<keyword evidence="3" id="KW-1185">Reference proteome</keyword>
<protein>
    <recommendedName>
        <fullName evidence="1">HTH hxlR-type domain-containing protein</fullName>
    </recommendedName>
</protein>
<evidence type="ECO:0000313" key="2">
    <source>
        <dbReference type="EMBL" id="GLQ88397.1"/>
    </source>
</evidence>
<dbReference type="InterPro" id="IPR002577">
    <property type="entry name" value="HTH_HxlR"/>
</dbReference>
<feature type="domain" description="HTH hxlR-type" evidence="1">
    <location>
        <begin position="1"/>
        <end position="78"/>
    </location>
</feature>
<dbReference type="InterPro" id="IPR036390">
    <property type="entry name" value="WH_DNA-bd_sf"/>
</dbReference>
<gene>
    <name evidence="2" type="ORF">GCM10007898_19660</name>
</gene>
<reference evidence="3" key="1">
    <citation type="journal article" date="2019" name="Int. J. Syst. Evol. Microbiol.">
        <title>The Global Catalogue of Microorganisms (GCM) 10K type strain sequencing project: providing services to taxonomists for standard genome sequencing and annotation.</title>
        <authorList>
            <consortium name="The Broad Institute Genomics Platform"/>
            <consortium name="The Broad Institute Genome Sequencing Center for Infectious Disease"/>
            <person name="Wu L."/>
            <person name="Ma J."/>
        </authorList>
    </citation>
    <scope>NUCLEOTIDE SEQUENCE [LARGE SCALE GENOMIC DNA]</scope>
    <source>
        <strain evidence="3">NBRC 111981</strain>
    </source>
</reference>
<name>A0ABQ5XBT7_9GAMM</name>
<evidence type="ECO:0000259" key="1">
    <source>
        <dbReference type="PROSITE" id="PS51118"/>
    </source>
</evidence>